<accession>A0A1I8GZ33</accession>
<dbReference type="WBParaSite" id="maker-uti_cns_0003739-snap-gene-0.3-mRNA-1">
    <property type="protein sequence ID" value="maker-uti_cns_0003739-snap-gene-0.3-mRNA-1"/>
    <property type="gene ID" value="maker-uti_cns_0003739-snap-gene-0.3"/>
</dbReference>
<reference evidence="2" key="1">
    <citation type="submission" date="2016-11" db="UniProtKB">
        <authorList>
            <consortium name="WormBaseParasite"/>
        </authorList>
    </citation>
    <scope>IDENTIFICATION</scope>
</reference>
<organism evidence="1 2">
    <name type="scientific">Macrostomum lignano</name>
    <dbReference type="NCBI Taxonomy" id="282301"/>
    <lineage>
        <taxon>Eukaryota</taxon>
        <taxon>Metazoa</taxon>
        <taxon>Spiralia</taxon>
        <taxon>Lophotrochozoa</taxon>
        <taxon>Platyhelminthes</taxon>
        <taxon>Rhabditophora</taxon>
        <taxon>Macrostomorpha</taxon>
        <taxon>Macrostomida</taxon>
        <taxon>Macrostomidae</taxon>
        <taxon>Macrostomum</taxon>
    </lineage>
</organism>
<evidence type="ECO:0000313" key="1">
    <source>
        <dbReference type="Proteomes" id="UP000095280"/>
    </source>
</evidence>
<keyword evidence="1" id="KW-1185">Reference proteome</keyword>
<dbReference type="Proteomes" id="UP000095280">
    <property type="component" value="Unplaced"/>
</dbReference>
<proteinExistence type="predicted"/>
<protein>
    <submittedName>
        <fullName evidence="2">Uncharacterized protein</fullName>
    </submittedName>
</protein>
<name>A0A1I8GZ33_9PLAT</name>
<sequence>MKESPSQSCTAP</sequence>
<evidence type="ECO:0000313" key="2">
    <source>
        <dbReference type="WBParaSite" id="maker-uti_cns_0003739-snap-gene-0.3-mRNA-1"/>
    </source>
</evidence>